<organism evidence="3 4">
    <name type="scientific">Microbacterium oleivorans</name>
    <dbReference type="NCBI Taxonomy" id="273677"/>
    <lineage>
        <taxon>Bacteria</taxon>
        <taxon>Bacillati</taxon>
        <taxon>Actinomycetota</taxon>
        <taxon>Actinomycetes</taxon>
        <taxon>Micrococcales</taxon>
        <taxon>Microbacteriaceae</taxon>
        <taxon>Microbacterium</taxon>
    </lineage>
</organism>
<evidence type="ECO:0000256" key="1">
    <source>
        <dbReference type="SAM" id="MobiDB-lite"/>
    </source>
</evidence>
<sequence length="200" mass="21040">MSESERPRPQYGEYATPEEQRARIAALGGDAPHPDVADTAVVAGGSQHPRPDAAGSRTPSHPASHLPSPRPTTSAARPTRTADRVITIALLAYGLVTVLGAIPQLVDFVGFAETWMEMAGIDGSLADPAAGRAWGIAAAIVYSAGWLATAMLSWWSLSRRRISWWIPLVGAIVTFVMVSLLLAAPLLSDPGVMQGFSSAS</sequence>
<accession>A0A7D5IN50</accession>
<keyword evidence="2" id="KW-0812">Transmembrane</keyword>
<gene>
    <name evidence="3" type="ORF">HW566_01755</name>
</gene>
<dbReference type="InterPro" id="IPR046231">
    <property type="entry name" value="DUF6264"/>
</dbReference>
<dbReference type="EMBL" id="CP058316">
    <property type="protein sequence ID" value="QLD10619.1"/>
    <property type="molecule type" value="Genomic_DNA"/>
</dbReference>
<dbReference type="RefSeq" id="WP_178009870.1">
    <property type="nucleotide sequence ID" value="NZ_CP058316.1"/>
</dbReference>
<feature type="transmembrane region" description="Helical" evidence="2">
    <location>
        <begin position="133"/>
        <end position="157"/>
    </location>
</feature>
<name>A0A7D5IN50_9MICO</name>
<proteinExistence type="predicted"/>
<keyword evidence="2" id="KW-1133">Transmembrane helix</keyword>
<dbReference type="AlphaFoldDB" id="A0A7D5IN50"/>
<feature type="transmembrane region" description="Helical" evidence="2">
    <location>
        <begin position="164"/>
        <end position="187"/>
    </location>
</feature>
<dbReference type="Pfam" id="PF19779">
    <property type="entry name" value="DUF6264"/>
    <property type="match status" value="1"/>
</dbReference>
<reference evidence="3 4" key="1">
    <citation type="submission" date="2020-06" db="EMBL/GenBank/DDBJ databases">
        <authorList>
            <person name="Jo H."/>
        </authorList>
    </citation>
    <scope>NUCLEOTIDE SEQUENCE [LARGE SCALE GENOMIC DNA]</scope>
    <source>
        <strain evidence="3 4">I46</strain>
    </source>
</reference>
<feature type="transmembrane region" description="Helical" evidence="2">
    <location>
        <begin position="85"/>
        <end position="106"/>
    </location>
</feature>
<dbReference type="Proteomes" id="UP000509638">
    <property type="component" value="Chromosome"/>
</dbReference>
<keyword evidence="2" id="KW-0472">Membrane</keyword>
<evidence type="ECO:0000256" key="2">
    <source>
        <dbReference type="SAM" id="Phobius"/>
    </source>
</evidence>
<feature type="region of interest" description="Disordered" evidence="1">
    <location>
        <begin position="1"/>
        <end position="79"/>
    </location>
</feature>
<protein>
    <submittedName>
        <fullName evidence="3">Uncharacterized protein</fullName>
    </submittedName>
</protein>
<evidence type="ECO:0000313" key="3">
    <source>
        <dbReference type="EMBL" id="QLD10619.1"/>
    </source>
</evidence>
<evidence type="ECO:0000313" key="4">
    <source>
        <dbReference type="Proteomes" id="UP000509638"/>
    </source>
</evidence>